<gene>
    <name evidence="3" type="ORF">OKW52_11050</name>
</gene>
<evidence type="ECO:0000256" key="1">
    <source>
        <dbReference type="SAM" id="Coils"/>
    </source>
</evidence>
<evidence type="ECO:0000313" key="4">
    <source>
        <dbReference type="Proteomes" id="UP001208938"/>
    </source>
</evidence>
<dbReference type="EMBL" id="JAPDFL010000001">
    <property type="protein sequence ID" value="MCW1932778.1"/>
    <property type="molecule type" value="Genomic_DNA"/>
</dbReference>
<evidence type="ECO:0000313" key="3">
    <source>
        <dbReference type="EMBL" id="MCW1932778.1"/>
    </source>
</evidence>
<dbReference type="Proteomes" id="UP001208938">
    <property type="component" value="Unassembled WGS sequence"/>
</dbReference>
<feature type="chain" id="PRO_5045642537" evidence="2">
    <location>
        <begin position="18"/>
        <end position="196"/>
    </location>
</feature>
<comment type="caution">
    <text evidence="3">The sequence shown here is derived from an EMBL/GenBank/DDBJ whole genome shotgun (WGS) entry which is preliminary data.</text>
</comment>
<dbReference type="InterPro" id="IPR024930">
    <property type="entry name" value="Skp_dom_sf"/>
</dbReference>
<feature type="coiled-coil region" evidence="1">
    <location>
        <begin position="55"/>
        <end position="82"/>
    </location>
</feature>
<dbReference type="InterPro" id="IPR005632">
    <property type="entry name" value="Chaperone_Skp"/>
</dbReference>
<accession>A0ABT3GZ17</accession>
<keyword evidence="2" id="KW-0732">Signal</keyword>
<reference evidence="3 4" key="1">
    <citation type="submission" date="2022-10" db="EMBL/GenBank/DDBJ databases">
        <title>Pararhodobacter sp. nov., isolated from marine algae.</title>
        <authorList>
            <person name="Choi B.J."/>
            <person name="Kim J.M."/>
            <person name="Lee J.K."/>
            <person name="Choi D.G."/>
            <person name="Jeon C.O."/>
        </authorList>
    </citation>
    <scope>NUCLEOTIDE SEQUENCE [LARGE SCALE GENOMIC DNA]</scope>
    <source>
        <strain evidence="3 4">ZQ420</strain>
    </source>
</reference>
<keyword evidence="4" id="KW-1185">Reference proteome</keyword>
<sequence>MILIAGVLLGAPVFASAQSAPPLAPDPVTGISPVPFRVLDQDRLLRGSRLGQQILAGIRRAEQALEAENQQIADQLAAEESALTEARSTLTPEEFRTRADVFDTRVEQIREERAQASQALTRHSETEAQRFFDTALPVLVEMMNDQGVLGLLKPDAVILGSDWLDITDAAIARLDASSIDAGDTPAPEDAAPAPAP</sequence>
<name>A0ABT3GZ17_9RHOB</name>
<dbReference type="RefSeq" id="WP_264505753.1">
    <property type="nucleotide sequence ID" value="NZ_JAPDFL010000001.1"/>
</dbReference>
<dbReference type="Gene3D" id="3.30.910.20">
    <property type="entry name" value="Skp domain"/>
    <property type="match status" value="1"/>
</dbReference>
<dbReference type="SUPFAM" id="SSF111384">
    <property type="entry name" value="OmpH-like"/>
    <property type="match status" value="1"/>
</dbReference>
<evidence type="ECO:0000256" key="2">
    <source>
        <dbReference type="SAM" id="SignalP"/>
    </source>
</evidence>
<keyword evidence="1" id="KW-0175">Coiled coil</keyword>
<dbReference type="Pfam" id="PF03938">
    <property type="entry name" value="OmpH"/>
    <property type="match status" value="1"/>
</dbReference>
<organism evidence="3 4">
    <name type="scientific">Pararhodobacter zhoushanensis</name>
    <dbReference type="NCBI Taxonomy" id="2479545"/>
    <lineage>
        <taxon>Bacteria</taxon>
        <taxon>Pseudomonadati</taxon>
        <taxon>Pseudomonadota</taxon>
        <taxon>Alphaproteobacteria</taxon>
        <taxon>Rhodobacterales</taxon>
        <taxon>Paracoccaceae</taxon>
        <taxon>Pararhodobacter</taxon>
    </lineage>
</organism>
<feature type="signal peptide" evidence="2">
    <location>
        <begin position="1"/>
        <end position="17"/>
    </location>
</feature>
<dbReference type="SMART" id="SM00935">
    <property type="entry name" value="OmpH"/>
    <property type="match status" value="1"/>
</dbReference>
<proteinExistence type="predicted"/>
<protein>
    <submittedName>
        <fullName evidence="3">OmpH family outer membrane protein</fullName>
    </submittedName>
</protein>